<dbReference type="Proteomes" id="UP001054889">
    <property type="component" value="Unassembled WGS sequence"/>
</dbReference>
<dbReference type="InterPro" id="IPR017853">
    <property type="entry name" value="GH"/>
</dbReference>
<comment type="caution">
    <text evidence="9">The sequence shown here is derived from an EMBL/GenBank/DDBJ whole genome shotgun (WGS) entry which is preliminary data.</text>
</comment>
<keyword evidence="3 7" id="KW-0732">Signal</keyword>
<evidence type="ECO:0000256" key="6">
    <source>
        <dbReference type="ARBA" id="ARBA00061481"/>
    </source>
</evidence>
<keyword evidence="10" id="KW-1185">Reference proteome</keyword>
<evidence type="ECO:0000313" key="10">
    <source>
        <dbReference type="Proteomes" id="UP001054889"/>
    </source>
</evidence>
<evidence type="ECO:0000256" key="1">
    <source>
        <dbReference type="ARBA" id="ARBA00004613"/>
    </source>
</evidence>
<gene>
    <name evidence="9" type="primary">ga03920</name>
    <name evidence="9" type="ORF">PR202_ga03920</name>
</gene>
<dbReference type="SUPFAM" id="SSF51445">
    <property type="entry name" value="(Trans)glycosidases"/>
    <property type="match status" value="1"/>
</dbReference>
<comment type="subcellular location">
    <subcellularLocation>
        <location evidence="1">Secreted</location>
    </subcellularLocation>
</comment>
<evidence type="ECO:0000256" key="2">
    <source>
        <dbReference type="ARBA" id="ARBA00022525"/>
    </source>
</evidence>
<dbReference type="Pfam" id="PF00704">
    <property type="entry name" value="Glyco_hydro_18"/>
    <property type="match status" value="1"/>
</dbReference>
<dbReference type="PANTHER" id="PTHR45708:SF52">
    <property type="entry name" value="OS11G0702200 PROTEIN"/>
    <property type="match status" value="1"/>
</dbReference>
<dbReference type="GO" id="GO:0050832">
    <property type="term" value="P:defense response to fungus"/>
    <property type="evidence" value="ECO:0007669"/>
    <property type="project" value="UniProtKB-ARBA"/>
</dbReference>
<dbReference type="InterPro" id="IPR050542">
    <property type="entry name" value="Glycosyl_Hydrlase18_Chitinase"/>
</dbReference>
<dbReference type="InterPro" id="IPR001223">
    <property type="entry name" value="Glyco_hydro18_cat"/>
</dbReference>
<evidence type="ECO:0000256" key="3">
    <source>
        <dbReference type="ARBA" id="ARBA00022729"/>
    </source>
</evidence>
<comment type="similarity">
    <text evidence="6">Belongs to the glycosyl hydrolase 18 family. Xylanase inhibitor subfamily.</text>
</comment>
<reference evidence="9" key="2">
    <citation type="submission" date="2021-12" db="EMBL/GenBank/DDBJ databases">
        <title>Resequencing data analysis of finger millet.</title>
        <authorList>
            <person name="Hatakeyama M."/>
            <person name="Aluri S."/>
            <person name="Balachadran M.T."/>
            <person name="Sivarajan S.R."/>
            <person name="Poveda L."/>
            <person name="Shimizu-Inatsugi R."/>
            <person name="Schlapbach R."/>
            <person name="Sreeman S.M."/>
            <person name="Shimizu K.K."/>
        </authorList>
    </citation>
    <scope>NUCLEOTIDE SEQUENCE</scope>
</reference>
<dbReference type="FunFam" id="3.20.20.80:FF:000044">
    <property type="entry name" value="Chitinase III C10701-rice"/>
    <property type="match status" value="1"/>
</dbReference>
<protein>
    <recommendedName>
        <fullName evidence="8">GH18 domain-containing protein</fullName>
    </recommendedName>
</protein>
<dbReference type="GO" id="GO:0005576">
    <property type="term" value="C:extracellular region"/>
    <property type="evidence" value="ECO:0007669"/>
    <property type="project" value="UniProtKB-SubCell"/>
</dbReference>
<dbReference type="GO" id="GO:0005975">
    <property type="term" value="P:carbohydrate metabolic process"/>
    <property type="evidence" value="ECO:0007669"/>
    <property type="project" value="InterPro"/>
</dbReference>
<organism evidence="9 10">
    <name type="scientific">Eleusine coracana subsp. coracana</name>
    <dbReference type="NCBI Taxonomy" id="191504"/>
    <lineage>
        <taxon>Eukaryota</taxon>
        <taxon>Viridiplantae</taxon>
        <taxon>Streptophyta</taxon>
        <taxon>Embryophyta</taxon>
        <taxon>Tracheophyta</taxon>
        <taxon>Spermatophyta</taxon>
        <taxon>Magnoliopsida</taxon>
        <taxon>Liliopsida</taxon>
        <taxon>Poales</taxon>
        <taxon>Poaceae</taxon>
        <taxon>PACMAD clade</taxon>
        <taxon>Chloridoideae</taxon>
        <taxon>Cynodonteae</taxon>
        <taxon>Eleusininae</taxon>
        <taxon>Eleusine</taxon>
    </lineage>
</organism>
<feature type="domain" description="GH18" evidence="8">
    <location>
        <begin position="41"/>
        <end position="317"/>
    </location>
</feature>
<sequence length="317" mass="35469">MALQGRSSPLVAINIRSCSFLLCFVVLLFFPIQQATAGKTGQLTVYWGRNKAEGSLREACDTGIYNTVIISFFSVFGHGKYWTDLSGHPLNGVGNDIKHCQSKKHVTVLLSIGGDGEGYSLPTAKSARDVADHLWNAYLGGHRMGVFRPFGDAVLDGIDFYIGLGPQDKYYDELARSLVAMASRRGKITKQAAVHLTASPPCSRVFDEQASSELETMTRLVERVHVRFYGEPSCGYDYHETRPFWGAWSLWRFRFPATRLHVALPASDEFRGWIDAETLRESVLPSLQDEPRYGGVVLWNRYHDKITGYGHAIRDVV</sequence>
<feature type="signal peptide" evidence="7">
    <location>
        <begin position="1"/>
        <end position="37"/>
    </location>
</feature>
<evidence type="ECO:0000313" key="9">
    <source>
        <dbReference type="EMBL" id="GJM87914.1"/>
    </source>
</evidence>
<dbReference type="PROSITE" id="PS51910">
    <property type="entry name" value="GH18_2"/>
    <property type="match status" value="1"/>
</dbReference>
<evidence type="ECO:0000259" key="8">
    <source>
        <dbReference type="PROSITE" id="PS51910"/>
    </source>
</evidence>
<dbReference type="PANTHER" id="PTHR45708">
    <property type="entry name" value="ENDOCHITINASE"/>
    <property type="match status" value="1"/>
</dbReference>
<keyword evidence="5" id="KW-1015">Disulfide bond</keyword>
<dbReference type="GO" id="GO:0004568">
    <property type="term" value="F:chitinase activity"/>
    <property type="evidence" value="ECO:0007669"/>
    <property type="project" value="TreeGrafter"/>
</dbReference>
<dbReference type="EMBL" id="BQKI01000002">
    <property type="protein sequence ID" value="GJM87914.1"/>
    <property type="molecule type" value="Genomic_DNA"/>
</dbReference>
<dbReference type="Gene3D" id="3.20.20.80">
    <property type="entry name" value="Glycosidases"/>
    <property type="match status" value="1"/>
</dbReference>
<keyword evidence="2" id="KW-0964">Secreted</keyword>
<dbReference type="CDD" id="cd02877">
    <property type="entry name" value="GH18_hevamine_XipI_class_III"/>
    <property type="match status" value="1"/>
</dbReference>
<dbReference type="GO" id="GO:0004857">
    <property type="term" value="F:enzyme inhibitor activity"/>
    <property type="evidence" value="ECO:0007669"/>
    <property type="project" value="UniProtKB-ARBA"/>
</dbReference>
<evidence type="ECO:0000256" key="4">
    <source>
        <dbReference type="ARBA" id="ARBA00022821"/>
    </source>
</evidence>
<feature type="chain" id="PRO_5043394361" description="GH18 domain-containing protein" evidence="7">
    <location>
        <begin position="38"/>
        <end position="317"/>
    </location>
</feature>
<keyword evidence="4" id="KW-0611">Plant defense</keyword>
<dbReference type="AlphaFoldDB" id="A0AAV5BNB0"/>
<accession>A0AAV5BNB0</accession>
<evidence type="ECO:0000256" key="5">
    <source>
        <dbReference type="ARBA" id="ARBA00023157"/>
    </source>
</evidence>
<proteinExistence type="inferred from homology"/>
<evidence type="ECO:0000256" key="7">
    <source>
        <dbReference type="SAM" id="SignalP"/>
    </source>
</evidence>
<name>A0AAV5BNB0_ELECO</name>
<reference evidence="9" key="1">
    <citation type="journal article" date="2018" name="DNA Res.">
        <title>Multiple hybrid de novo genome assembly of finger millet, an orphan allotetraploid crop.</title>
        <authorList>
            <person name="Hatakeyama M."/>
            <person name="Aluri S."/>
            <person name="Balachadran M.T."/>
            <person name="Sivarajan S.R."/>
            <person name="Patrignani A."/>
            <person name="Gruter S."/>
            <person name="Poveda L."/>
            <person name="Shimizu-Inatsugi R."/>
            <person name="Baeten J."/>
            <person name="Francoijs K.J."/>
            <person name="Nataraja K.N."/>
            <person name="Reddy Y.A.N."/>
            <person name="Phadnis S."/>
            <person name="Ravikumar R.L."/>
            <person name="Schlapbach R."/>
            <person name="Sreeman S.M."/>
            <person name="Shimizu K.K."/>
        </authorList>
    </citation>
    <scope>NUCLEOTIDE SEQUENCE</scope>
</reference>
<dbReference type="InterPro" id="IPR045321">
    <property type="entry name" value="Cts1-like"/>
</dbReference>